<dbReference type="InterPro" id="IPR027396">
    <property type="entry name" value="DsrEFH-like"/>
</dbReference>
<dbReference type="PANTHER" id="PTHR37526:SF1">
    <property type="entry name" value="PROTEIN TUSB"/>
    <property type="match status" value="1"/>
</dbReference>
<comment type="caution">
    <text evidence="1">The sequence shown here is derived from an EMBL/GenBank/DDBJ whole genome shotgun (WGS) entry which is preliminary data.</text>
</comment>
<dbReference type="PANTHER" id="PTHR37526">
    <property type="entry name" value="PROTEIN TUSB"/>
    <property type="match status" value="1"/>
</dbReference>
<dbReference type="OrthoDB" id="7064722at2"/>
<evidence type="ECO:0000313" key="1">
    <source>
        <dbReference type="EMBL" id="RKR71282.1"/>
    </source>
</evidence>
<dbReference type="GO" id="GO:0002143">
    <property type="term" value="P:tRNA wobble position uridine thiolation"/>
    <property type="evidence" value="ECO:0007669"/>
    <property type="project" value="InterPro"/>
</dbReference>
<protein>
    <submittedName>
        <fullName evidence="1">tRNA 2-thiouridine synthesizing protein B</fullName>
    </submittedName>
</protein>
<dbReference type="RefSeq" id="WP_121123818.1">
    <property type="nucleotide sequence ID" value="NZ_CP016604.1"/>
</dbReference>
<name>A0A420XFY5_9PAST</name>
<accession>A0A420XFY5</accession>
<gene>
    <name evidence="1" type="ORF">DES31_1618</name>
</gene>
<dbReference type="GO" id="GO:1990228">
    <property type="term" value="C:sulfurtransferase complex"/>
    <property type="evidence" value="ECO:0007669"/>
    <property type="project" value="TreeGrafter"/>
</dbReference>
<evidence type="ECO:0000313" key="2">
    <source>
        <dbReference type="Proteomes" id="UP000280099"/>
    </source>
</evidence>
<dbReference type="InterPro" id="IPR007215">
    <property type="entry name" value="Sulphur_relay_TusB/DsrH"/>
</dbReference>
<dbReference type="SUPFAM" id="SSF75169">
    <property type="entry name" value="DsrEFH-like"/>
    <property type="match status" value="1"/>
</dbReference>
<dbReference type="Proteomes" id="UP000280099">
    <property type="component" value="Unassembled WGS sequence"/>
</dbReference>
<dbReference type="AlphaFoldDB" id="A0A420XFY5"/>
<dbReference type="NCBIfam" id="TIGR03011">
    <property type="entry name" value="sulf_tusB_dsrH"/>
    <property type="match status" value="1"/>
</dbReference>
<organism evidence="1 2">
    <name type="scientific">Otariodibacter oris</name>
    <dbReference type="NCBI Taxonomy" id="1032623"/>
    <lineage>
        <taxon>Bacteria</taxon>
        <taxon>Pseudomonadati</taxon>
        <taxon>Pseudomonadota</taxon>
        <taxon>Gammaproteobacteria</taxon>
        <taxon>Pasteurellales</taxon>
        <taxon>Pasteurellaceae</taxon>
        <taxon>Otariodibacter</taxon>
    </lineage>
</organism>
<sequence length="91" mass="10623">MLYTFSKAYYDLEELQQTLDLLTEKDAVVLWQDGVLLAIKHTEVFRSIDNIFLLENDITARGLTTISPEIPLISLKEFVRLTEHYYPQIAF</sequence>
<dbReference type="EMBL" id="RBJC01000008">
    <property type="protein sequence ID" value="RKR71282.1"/>
    <property type="molecule type" value="Genomic_DNA"/>
</dbReference>
<reference evidence="1 2" key="1">
    <citation type="submission" date="2018-10" db="EMBL/GenBank/DDBJ databases">
        <title>Genomic Encyclopedia of Type Strains, Phase IV (KMG-IV): sequencing the most valuable type-strain genomes for metagenomic binning, comparative biology and taxonomic classification.</title>
        <authorList>
            <person name="Goeker M."/>
        </authorList>
    </citation>
    <scope>NUCLEOTIDE SEQUENCE [LARGE SCALE GENOMIC DNA]</scope>
    <source>
        <strain evidence="1 2">DSM 23800</strain>
    </source>
</reference>
<dbReference type="Gene3D" id="3.40.1260.10">
    <property type="entry name" value="DsrEFH-like"/>
    <property type="match status" value="1"/>
</dbReference>
<proteinExistence type="predicted"/>
<keyword evidence="2" id="KW-1185">Reference proteome</keyword>
<dbReference type="Pfam" id="PF04077">
    <property type="entry name" value="DsrH"/>
    <property type="match status" value="1"/>
</dbReference>